<reference evidence="1 2" key="1">
    <citation type="journal article" date="2019" name="Int. J. Syst. Evol. Microbiol.">
        <title>The Global Catalogue of Microorganisms (GCM) 10K type strain sequencing project: providing services to taxonomists for standard genome sequencing and annotation.</title>
        <authorList>
            <consortium name="The Broad Institute Genomics Platform"/>
            <consortium name="The Broad Institute Genome Sequencing Center for Infectious Disease"/>
            <person name="Wu L."/>
            <person name="Ma J."/>
        </authorList>
    </citation>
    <scope>NUCLEOTIDE SEQUENCE [LARGE SCALE GENOMIC DNA]</scope>
    <source>
        <strain evidence="1 2">JCM 14193</strain>
    </source>
</reference>
<keyword evidence="2" id="KW-1185">Reference proteome</keyword>
<comment type="caution">
    <text evidence="1">The sequence shown here is derived from an EMBL/GenBank/DDBJ whole genome shotgun (WGS) entry which is preliminary data.</text>
</comment>
<gene>
    <name evidence="1" type="ORF">GCM10008935_29860</name>
</gene>
<name>A0ABN1AAV0_9BACI</name>
<accession>A0ABN1AAV0</accession>
<dbReference type="EMBL" id="BAAACZ010000030">
    <property type="protein sequence ID" value="GAA0471919.1"/>
    <property type="molecule type" value="Genomic_DNA"/>
</dbReference>
<dbReference type="Proteomes" id="UP001500740">
    <property type="component" value="Unassembled WGS sequence"/>
</dbReference>
<evidence type="ECO:0000313" key="2">
    <source>
        <dbReference type="Proteomes" id="UP001500740"/>
    </source>
</evidence>
<organism evidence="1 2">
    <name type="scientific">Alkalibacillus silvisoli</name>
    <dbReference type="NCBI Taxonomy" id="392823"/>
    <lineage>
        <taxon>Bacteria</taxon>
        <taxon>Bacillati</taxon>
        <taxon>Bacillota</taxon>
        <taxon>Bacilli</taxon>
        <taxon>Bacillales</taxon>
        <taxon>Bacillaceae</taxon>
        <taxon>Alkalibacillus</taxon>
    </lineage>
</organism>
<dbReference type="RefSeq" id="WP_343784975.1">
    <property type="nucleotide sequence ID" value="NZ_BAAACZ010000030.1"/>
</dbReference>
<sequence length="109" mass="13026">MISILPIEYRAKDPRQLLYHFPSMPVVKYAKMMQEYSFNHALSVAEDVAHKNGYILVPYKCMHWERKKRFVDRRVKIGRNSFFMMKQHELTKSEKAKLDDYIEELEGVG</sequence>
<protein>
    <submittedName>
        <fullName evidence="1">Uncharacterized protein</fullName>
    </submittedName>
</protein>
<proteinExistence type="predicted"/>
<evidence type="ECO:0000313" key="1">
    <source>
        <dbReference type="EMBL" id="GAA0471919.1"/>
    </source>
</evidence>